<name>A0A226D2T1_FOLCA</name>
<dbReference type="PROSITE" id="PS51468">
    <property type="entry name" value="VIT"/>
    <property type="match status" value="1"/>
</dbReference>
<dbReference type="InterPro" id="IPR002035">
    <property type="entry name" value="VWF_A"/>
</dbReference>
<dbReference type="InterPro" id="IPR036465">
    <property type="entry name" value="vWFA_dom_sf"/>
</dbReference>
<evidence type="ECO:0000259" key="1">
    <source>
        <dbReference type="PROSITE" id="PS50234"/>
    </source>
</evidence>
<feature type="domain" description="VWFA" evidence="1">
    <location>
        <begin position="312"/>
        <end position="485"/>
    </location>
</feature>
<protein>
    <submittedName>
        <fullName evidence="3">von Willebrand factor A domain-containing protein 5A</fullName>
    </submittedName>
</protein>
<evidence type="ECO:0000313" key="3">
    <source>
        <dbReference type="EMBL" id="OXA39519.1"/>
    </source>
</evidence>
<reference evidence="3 4" key="1">
    <citation type="submission" date="2015-12" db="EMBL/GenBank/DDBJ databases">
        <title>The genome of Folsomia candida.</title>
        <authorList>
            <person name="Faddeeva A."/>
            <person name="Derks M.F."/>
            <person name="Anvar Y."/>
            <person name="Smit S."/>
            <person name="Van Straalen N."/>
            <person name="Roelofs D."/>
        </authorList>
    </citation>
    <scope>NUCLEOTIDE SEQUENCE [LARGE SCALE GENOMIC DNA]</scope>
    <source>
        <strain evidence="3 4">VU population</strain>
        <tissue evidence="3">Whole body</tissue>
    </source>
</reference>
<dbReference type="Pfam" id="PF13768">
    <property type="entry name" value="VWA_3"/>
    <property type="match status" value="1"/>
</dbReference>
<feature type="domain" description="VIT" evidence="2">
    <location>
        <begin position="10"/>
        <end position="151"/>
    </location>
</feature>
<dbReference type="PANTHER" id="PTHR45737">
    <property type="entry name" value="VON WILLEBRAND FACTOR A DOMAIN-CONTAINING PROTEIN 5A"/>
    <property type="match status" value="1"/>
</dbReference>
<sequence length="703" mass="77068">MADFDISPYGLVWKNPQTRKTIPIPLKSVSITASVVHAVAQVGITQFYENNENTPIEASYIFPVDSNGAVTYFQAELDGKVIKGQVKSSEDARKDYDEEIMDNDTVFLGEETKPDVFPKTRASAKVVIEYVTEVKNDPDCHAIRFFIPTTVAPRYVPPTDNDAKSRDLANMSFSPRAPAPLDIKVIVSIQGDIKSVESLSSHKILVESRGPIPDRPSWNKAVVTLSGNVTEMDRDYVLLVTPMEPVMKPRVYCESGHGPGSFEDRRATSALRHSSLTIHNKSPRFYQTLESGSTAAMTHLIPSFALNEEKVELIILVDRSGSMGGYSIRMASAALQLFLHSLPTDCYFSVIGFGSSYELLFKEGSLKYGPESLHETVNYAKSISANLGGTEILAPLKDIYSRPHIRGYLRQIFVITDGAISNTDQVISLVKQNAHNSRLFALGIGPSASHYLVQGIATAGGGTCAFVEGDDSIQNATLSQLKNSLQPSLTEINLEWIGLSSATSVELNPEKTLFGYNKPLQPEIIKEKTFSQSPKNIPPIFDGQQMVVFGIFHPGVDKPSGVMITANSPDGPLTLNISMSDANVLGNTEMLHKLAVVKLIRELEIEETSMRDKFTSEIIKDQIISLGVKHGITSKHTSYIAVDENRRCLDIGFVERRQVLSLDSPAGPSRHYVSMDTTDVTAHMSMISGFVRSTSKLGSRIGS</sequence>
<dbReference type="GO" id="GO:0032991">
    <property type="term" value="C:protein-containing complex"/>
    <property type="evidence" value="ECO:0007669"/>
    <property type="project" value="UniProtKB-ARBA"/>
</dbReference>
<keyword evidence="4" id="KW-1185">Reference proteome</keyword>
<dbReference type="Pfam" id="PF08487">
    <property type="entry name" value="VIT"/>
    <property type="match status" value="1"/>
</dbReference>
<evidence type="ECO:0000313" key="4">
    <source>
        <dbReference type="Proteomes" id="UP000198287"/>
    </source>
</evidence>
<dbReference type="EMBL" id="LNIX01000038">
    <property type="protein sequence ID" value="OXA39519.1"/>
    <property type="molecule type" value="Genomic_DNA"/>
</dbReference>
<evidence type="ECO:0000259" key="2">
    <source>
        <dbReference type="PROSITE" id="PS51468"/>
    </source>
</evidence>
<dbReference type="SMART" id="SM00609">
    <property type="entry name" value="VIT"/>
    <property type="match status" value="1"/>
</dbReference>
<dbReference type="SUPFAM" id="SSF53300">
    <property type="entry name" value="vWA-like"/>
    <property type="match status" value="1"/>
</dbReference>
<organism evidence="3 4">
    <name type="scientific">Folsomia candida</name>
    <name type="common">Springtail</name>
    <dbReference type="NCBI Taxonomy" id="158441"/>
    <lineage>
        <taxon>Eukaryota</taxon>
        <taxon>Metazoa</taxon>
        <taxon>Ecdysozoa</taxon>
        <taxon>Arthropoda</taxon>
        <taxon>Hexapoda</taxon>
        <taxon>Collembola</taxon>
        <taxon>Entomobryomorpha</taxon>
        <taxon>Isotomoidea</taxon>
        <taxon>Isotomidae</taxon>
        <taxon>Proisotominae</taxon>
        <taxon>Folsomia</taxon>
    </lineage>
</organism>
<dbReference type="Gene3D" id="3.40.50.410">
    <property type="entry name" value="von Willebrand factor, type A domain"/>
    <property type="match status" value="1"/>
</dbReference>
<dbReference type="STRING" id="158441.A0A226D2T1"/>
<dbReference type="OMA" id="RTADMPE"/>
<dbReference type="OrthoDB" id="8279752at2759"/>
<dbReference type="InterPro" id="IPR013694">
    <property type="entry name" value="VIT"/>
</dbReference>
<dbReference type="PANTHER" id="PTHR45737:SF6">
    <property type="entry name" value="VON WILLEBRAND FACTOR A DOMAIN-CONTAINING PROTEIN 5A"/>
    <property type="match status" value="1"/>
</dbReference>
<dbReference type="Proteomes" id="UP000198287">
    <property type="component" value="Unassembled WGS sequence"/>
</dbReference>
<gene>
    <name evidence="3" type="ORF">Fcan01_25630</name>
</gene>
<dbReference type="PROSITE" id="PS50234">
    <property type="entry name" value="VWFA"/>
    <property type="match status" value="1"/>
</dbReference>
<accession>A0A226D2T1</accession>
<dbReference type="SMART" id="SM00327">
    <property type="entry name" value="VWA"/>
    <property type="match status" value="1"/>
</dbReference>
<proteinExistence type="predicted"/>
<comment type="caution">
    <text evidence="3">The sequence shown here is derived from an EMBL/GenBank/DDBJ whole genome shotgun (WGS) entry which is preliminary data.</text>
</comment>
<dbReference type="AlphaFoldDB" id="A0A226D2T1"/>